<dbReference type="PROSITE" id="PS51892">
    <property type="entry name" value="SUBTILASE"/>
    <property type="match status" value="1"/>
</dbReference>
<feature type="domain" description="Peptidase S8/S53" evidence="9">
    <location>
        <begin position="265"/>
        <end position="561"/>
    </location>
</feature>
<dbReference type="GO" id="GO:0004252">
    <property type="term" value="F:serine-type endopeptidase activity"/>
    <property type="evidence" value="ECO:0007669"/>
    <property type="project" value="UniProtKB-UniRule"/>
</dbReference>
<dbReference type="GO" id="GO:0006508">
    <property type="term" value="P:proteolysis"/>
    <property type="evidence" value="ECO:0007669"/>
    <property type="project" value="UniProtKB-KW"/>
</dbReference>
<dbReference type="PRINTS" id="PR00723">
    <property type="entry name" value="SUBTILISIN"/>
</dbReference>
<accession>A0A9Q9IU29</accession>
<evidence type="ECO:0000256" key="8">
    <source>
        <dbReference type="SAM" id="MobiDB-lite"/>
    </source>
</evidence>
<proteinExistence type="inferred from homology"/>
<dbReference type="PROSITE" id="PS00137">
    <property type="entry name" value="SUBTILASE_HIS"/>
    <property type="match status" value="1"/>
</dbReference>
<keyword evidence="2 6" id="KW-0645">Protease</keyword>
<dbReference type="Gene3D" id="3.40.50.200">
    <property type="entry name" value="Peptidase S8/S53 domain"/>
    <property type="match status" value="1"/>
</dbReference>
<keyword evidence="11" id="KW-1185">Reference proteome</keyword>
<dbReference type="InterPro" id="IPR023828">
    <property type="entry name" value="Peptidase_S8_Ser-AS"/>
</dbReference>
<name>A0A9Q9IU29_9ACTN</name>
<feature type="active site" description="Charge relay system" evidence="5 6">
    <location>
        <position position="313"/>
    </location>
</feature>
<dbReference type="InterPro" id="IPR015500">
    <property type="entry name" value="Peptidase_S8_subtilisin-rel"/>
</dbReference>
<feature type="compositionally biased region" description="Polar residues" evidence="8">
    <location>
        <begin position="1"/>
        <end position="11"/>
    </location>
</feature>
<dbReference type="SUPFAM" id="SSF52743">
    <property type="entry name" value="Subtilisin-like"/>
    <property type="match status" value="1"/>
</dbReference>
<evidence type="ECO:0000256" key="7">
    <source>
        <dbReference type="RuleBase" id="RU003355"/>
    </source>
</evidence>
<dbReference type="InterPro" id="IPR023827">
    <property type="entry name" value="Peptidase_S8_Asp-AS"/>
</dbReference>
<dbReference type="InterPro" id="IPR022398">
    <property type="entry name" value="Peptidase_S8_His-AS"/>
</dbReference>
<dbReference type="PANTHER" id="PTHR43806:SF11">
    <property type="entry name" value="CEREVISIN-RELATED"/>
    <property type="match status" value="1"/>
</dbReference>
<keyword evidence="3 6" id="KW-0378">Hydrolase</keyword>
<protein>
    <submittedName>
        <fullName evidence="10">S8 family serine peptidase</fullName>
    </submittedName>
</protein>
<evidence type="ECO:0000256" key="5">
    <source>
        <dbReference type="PIRSR" id="PIRSR615500-1"/>
    </source>
</evidence>
<dbReference type="Pfam" id="PF00082">
    <property type="entry name" value="Peptidase_S8"/>
    <property type="match status" value="1"/>
</dbReference>
<evidence type="ECO:0000256" key="4">
    <source>
        <dbReference type="ARBA" id="ARBA00022825"/>
    </source>
</evidence>
<dbReference type="Proteomes" id="UP001058003">
    <property type="component" value="Chromosome"/>
</dbReference>
<feature type="active site" description="Charge relay system" evidence="5 6">
    <location>
        <position position="272"/>
    </location>
</feature>
<feature type="active site" description="Charge relay system" evidence="5 6">
    <location>
        <position position="526"/>
    </location>
</feature>
<sequence length="603" mass="61631">MSTPVTGSSTWYCRDTVSRGPRPHPARPAELTVRPPASSTATAAGPARILVLPTVARLQPLPDRRAAHAGSSLTLPLRGTAGNATGGRPAAFRRRVVTRRPVTGQPDGRNTVKLSRRKALAVASIATIGAGVLVNAVLPARAVAVGPDTTFIVLAPQGHSTAKAAARVAAAGGVVVATYDQIGVLVARSTNPAFQTAVAGAGVDSVASTTGLGAAVDDDTTVEVVDSAAQQATGDPTGEPLFSRQWDMTQIHVPQAHTVTTGSPNVVVGVLDSGISSTHPDLVTQIAKDKSASCIGGVADTTEAAWNPTTSDHGTHVAGTIAAAVNGVGVAGVAPGVKVASVKVVNDDGFIYPEAAVCGYLWAAEHGMQITNNSYFIDPWEFNCRNDERQRPVWIAVQRALRYSQGMGVLTVASAGNSNVDLQHKFVDSGSPNDGSFPVEDRTITGACLDLPAEAPGVVTVSAVGPTRLKSYYSSYGQGVVDVTAPGGDTRFRTGGAVSTSTDAVLSTTFNTVTKTNGWGYKQGTSMAGPHAAGVAALALSAHPDLTPAALATTLERTAEALPCPAGVYNPVPALSGYEATCTGGDRNGFYGAGEVDAYNAVR</sequence>
<dbReference type="InterPro" id="IPR036852">
    <property type="entry name" value="Peptidase_S8/S53_dom_sf"/>
</dbReference>
<dbReference type="EMBL" id="CP073767">
    <property type="protein sequence ID" value="UWZ59539.1"/>
    <property type="molecule type" value="Genomic_DNA"/>
</dbReference>
<dbReference type="PROSITE" id="PS00136">
    <property type="entry name" value="SUBTILASE_ASP"/>
    <property type="match status" value="1"/>
</dbReference>
<reference evidence="10" key="1">
    <citation type="submission" date="2021-04" db="EMBL/GenBank/DDBJ databases">
        <title>Dactylosporangium aurantiacum NRRL B-8018 full assembly.</title>
        <authorList>
            <person name="Hartkoorn R.C."/>
            <person name="Beaudoing E."/>
            <person name="Hot D."/>
        </authorList>
    </citation>
    <scope>NUCLEOTIDE SEQUENCE</scope>
    <source>
        <strain evidence="10">NRRL B-8018</strain>
    </source>
</reference>
<dbReference type="PANTHER" id="PTHR43806">
    <property type="entry name" value="PEPTIDASE S8"/>
    <property type="match status" value="1"/>
</dbReference>
<dbReference type="AlphaFoldDB" id="A0A9Q9IU29"/>
<feature type="region of interest" description="Disordered" evidence="8">
    <location>
        <begin position="1"/>
        <end position="43"/>
    </location>
</feature>
<gene>
    <name evidence="10" type="ORF">Daura_14175</name>
</gene>
<evidence type="ECO:0000256" key="1">
    <source>
        <dbReference type="ARBA" id="ARBA00011073"/>
    </source>
</evidence>
<organism evidence="10 11">
    <name type="scientific">Dactylosporangium aurantiacum</name>
    <dbReference type="NCBI Taxonomy" id="35754"/>
    <lineage>
        <taxon>Bacteria</taxon>
        <taxon>Bacillati</taxon>
        <taxon>Actinomycetota</taxon>
        <taxon>Actinomycetes</taxon>
        <taxon>Micromonosporales</taxon>
        <taxon>Micromonosporaceae</taxon>
        <taxon>Dactylosporangium</taxon>
    </lineage>
</organism>
<keyword evidence="4 6" id="KW-0720">Serine protease</keyword>
<evidence type="ECO:0000256" key="3">
    <source>
        <dbReference type="ARBA" id="ARBA00022801"/>
    </source>
</evidence>
<evidence type="ECO:0000256" key="6">
    <source>
        <dbReference type="PROSITE-ProRule" id="PRU01240"/>
    </source>
</evidence>
<evidence type="ECO:0000313" key="11">
    <source>
        <dbReference type="Proteomes" id="UP001058003"/>
    </source>
</evidence>
<dbReference type="InterPro" id="IPR050131">
    <property type="entry name" value="Peptidase_S8_subtilisin-like"/>
</dbReference>
<evidence type="ECO:0000313" key="10">
    <source>
        <dbReference type="EMBL" id="UWZ59539.1"/>
    </source>
</evidence>
<dbReference type="InterPro" id="IPR000209">
    <property type="entry name" value="Peptidase_S8/S53_dom"/>
</dbReference>
<comment type="similarity">
    <text evidence="1 6 7">Belongs to the peptidase S8 family.</text>
</comment>
<dbReference type="PROSITE" id="PS00138">
    <property type="entry name" value="SUBTILASE_SER"/>
    <property type="match status" value="1"/>
</dbReference>
<evidence type="ECO:0000259" key="9">
    <source>
        <dbReference type="Pfam" id="PF00082"/>
    </source>
</evidence>
<dbReference type="KEGG" id="daur:Daura_14175"/>
<evidence type="ECO:0000256" key="2">
    <source>
        <dbReference type="ARBA" id="ARBA00022670"/>
    </source>
</evidence>